<keyword evidence="14" id="KW-1185">Reference proteome</keyword>
<keyword evidence="4 11" id="KW-0547">Nucleotide-binding</keyword>
<evidence type="ECO:0000313" key="14">
    <source>
        <dbReference type="Proteomes" id="UP000199514"/>
    </source>
</evidence>
<dbReference type="PROSITE" id="PS50975">
    <property type="entry name" value="ATP_GRASP"/>
    <property type="match status" value="1"/>
</dbReference>
<dbReference type="HAMAP" id="MF_00138">
    <property type="entry name" value="GARS"/>
    <property type="match status" value="1"/>
</dbReference>
<keyword evidence="3 10" id="KW-0436">Ligase</keyword>
<dbReference type="Gene3D" id="3.30.1490.20">
    <property type="entry name" value="ATP-grasp fold, A domain"/>
    <property type="match status" value="1"/>
</dbReference>
<dbReference type="STRING" id="927664.SAMN05421780_10631"/>
<evidence type="ECO:0000256" key="4">
    <source>
        <dbReference type="ARBA" id="ARBA00022741"/>
    </source>
</evidence>
<comment type="pathway">
    <text evidence="1 10">Purine metabolism; IMP biosynthesis via de novo pathway; N(1)-(5-phospho-D-ribosyl)glycinamide from 5-phospho-alpha-D-ribose 1-diphosphate: step 2/2.</text>
</comment>
<dbReference type="Gene3D" id="3.90.600.10">
    <property type="entry name" value="Phosphoribosylglycinamide synthetase, C-terminal domain"/>
    <property type="match status" value="1"/>
</dbReference>
<dbReference type="Gene3D" id="3.30.470.20">
    <property type="entry name" value="ATP-grasp fold, B domain"/>
    <property type="match status" value="1"/>
</dbReference>
<comment type="catalytic activity">
    <reaction evidence="10">
        <text>5-phospho-beta-D-ribosylamine + glycine + ATP = N(1)-(5-phospho-beta-D-ribosyl)glycinamide + ADP + phosphate + H(+)</text>
        <dbReference type="Rhea" id="RHEA:17453"/>
        <dbReference type="ChEBI" id="CHEBI:15378"/>
        <dbReference type="ChEBI" id="CHEBI:30616"/>
        <dbReference type="ChEBI" id="CHEBI:43474"/>
        <dbReference type="ChEBI" id="CHEBI:57305"/>
        <dbReference type="ChEBI" id="CHEBI:58681"/>
        <dbReference type="ChEBI" id="CHEBI:143788"/>
        <dbReference type="ChEBI" id="CHEBI:456216"/>
        <dbReference type="EC" id="6.3.4.13"/>
    </reaction>
</comment>
<dbReference type="Pfam" id="PF02844">
    <property type="entry name" value="GARS_N"/>
    <property type="match status" value="1"/>
</dbReference>
<dbReference type="GO" id="GO:0009113">
    <property type="term" value="P:purine nucleobase biosynthetic process"/>
    <property type="evidence" value="ECO:0007669"/>
    <property type="project" value="InterPro"/>
</dbReference>
<dbReference type="Proteomes" id="UP000199514">
    <property type="component" value="Unassembled WGS sequence"/>
</dbReference>
<dbReference type="InterPro" id="IPR020561">
    <property type="entry name" value="PRibGlycinamid_synth_ATP-grasp"/>
</dbReference>
<dbReference type="Pfam" id="PF02843">
    <property type="entry name" value="GARS_C"/>
    <property type="match status" value="1"/>
</dbReference>
<dbReference type="SMART" id="SM01209">
    <property type="entry name" value="GARS_A"/>
    <property type="match status" value="1"/>
</dbReference>
<evidence type="ECO:0000256" key="3">
    <source>
        <dbReference type="ARBA" id="ARBA00022598"/>
    </source>
</evidence>
<dbReference type="UniPathway" id="UPA00074">
    <property type="reaction ID" value="UER00125"/>
</dbReference>
<sequence>MYSLQLQTILSSLQLIEQKDIMENLKQNILIVGNGGREHAFTWHLSQSPLCNRLFVAPGNAGTASLATNLPIAVTDFEALGAACLQHQISLVVVGPEVPLVEGIVDYFAAQPALSQILIVGPSAKGAQLEGSKDFSKNFMQKYAIPTATYQTFTAEQWPQALEYVAAHSLPVVLKADGLAAGKGVIIAQTHEEATEALRQMLLEQQFGAASSKVVIEQYLDGIEVSVFVLTDGKNYKILPEAKDYKRIGEGDTGLNTGGMGAVSPVPFVDAAFMEQVEKTIIEPTIAGLAAEGIDYKGFIFIGLMNVAGKPYVIEYNVRMGDPETEAVVPRITSDLVEVFTATAQGRLQEVDFKLNPQTAVTVVLAAGGYPVQHQTGHVISGIEQAAQQADVLVFQAGTKAAEGQTLTNGGRVIAVTALADSLPEAQAKAMKAAETIQWQDRYFRRDVANDLKKYLSHSAY</sequence>
<evidence type="ECO:0000256" key="11">
    <source>
        <dbReference type="PROSITE-ProRule" id="PRU00409"/>
    </source>
</evidence>
<dbReference type="AlphaFoldDB" id="A0A1I1JLD3"/>
<dbReference type="SUPFAM" id="SSF52440">
    <property type="entry name" value="PreATP-grasp domain"/>
    <property type="match status" value="1"/>
</dbReference>
<reference evidence="13 14" key="1">
    <citation type="submission" date="2016-10" db="EMBL/GenBank/DDBJ databases">
        <authorList>
            <person name="de Groot N.N."/>
        </authorList>
    </citation>
    <scope>NUCLEOTIDE SEQUENCE [LARGE SCALE GENOMIC DNA]</scope>
    <source>
        <strain evidence="13 14">DSM 6793</strain>
    </source>
</reference>
<dbReference type="GO" id="GO:0004637">
    <property type="term" value="F:phosphoribosylamine-glycine ligase activity"/>
    <property type="evidence" value="ECO:0007669"/>
    <property type="project" value="UniProtKB-UniRule"/>
</dbReference>
<dbReference type="InterPro" id="IPR020562">
    <property type="entry name" value="PRibGlycinamide_synth_N"/>
</dbReference>
<comment type="similarity">
    <text evidence="7 10">Belongs to the GARS family.</text>
</comment>
<evidence type="ECO:0000256" key="10">
    <source>
        <dbReference type="HAMAP-Rule" id="MF_00138"/>
    </source>
</evidence>
<dbReference type="GO" id="GO:0005524">
    <property type="term" value="F:ATP binding"/>
    <property type="evidence" value="ECO:0007669"/>
    <property type="project" value="UniProtKB-UniRule"/>
</dbReference>
<evidence type="ECO:0000259" key="12">
    <source>
        <dbReference type="PROSITE" id="PS50975"/>
    </source>
</evidence>
<keyword evidence="6 11" id="KW-0067">ATP-binding</keyword>
<organism evidence="13 14">
    <name type="scientific">Flexibacter flexilis DSM 6793</name>
    <dbReference type="NCBI Taxonomy" id="927664"/>
    <lineage>
        <taxon>Bacteria</taxon>
        <taxon>Pseudomonadati</taxon>
        <taxon>Bacteroidota</taxon>
        <taxon>Cytophagia</taxon>
        <taxon>Cytophagales</taxon>
        <taxon>Flexibacteraceae</taxon>
        <taxon>Flexibacter</taxon>
    </lineage>
</organism>
<dbReference type="NCBIfam" id="TIGR00877">
    <property type="entry name" value="purD"/>
    <property type="match status" value="1"/>
</dbReference>
<evidence type="ECO:0000313" key="13">
    <source>
        <dbReference type="EMBL" id="SFC48981.1"/>
    </source>
</evidence>
<dbReference type="InterPro" id="IPR020560">
    <property type="entry name" value="PRibGlycinamide_synth_C-dom"/>
</dbReference>
<dbReference type="PANTHER" id="PTHR43472">
    <property type="entry name" value="PHOSPHORIBOSYLAMINE--GLYCINE LIGASE"/>
    <property type="match status" value="1"/>
</dbReference>
<dbReference type="InterPro" id="IPR000115">
    <property type="entry name" value="PRibGlycinamide_synth"/>
</dbReference>
<dbReference type="InterPro" id="IPR011054">
    <property type="entry name" value="Rudment_hybrid_motif"/>
</dbReference>
<dbReference type="InterPro" id="IPR013815">
    <property type="entry name" value="ATP_grasp_subdomain_1"/>
</dbReference>
<dbReference type="SUPFAM" id="SSF51246">
    <property type="entry name" value="Rudiment single hybrid motif"/>
    <property type="match status" value="1"/>
</dbReference>
<dbReference type="EC" id="6.3.4.13" evidence="2 10"/>
<dbReference type="InterPro" id="IPR011761">
    <property type="entry name" value="ATP-grasp"/>
</dbReference>
<evidence type="ECO:0000256" key="1">
    <source>
        <dbReference type="ARBA" id="ARBA00005174"/>
    </source>
</evidence>
<dbReference type="FunFam" id="3.90.600.10:FF:000001">
    <property type="entry name" value="Trifunctional purine biosynthetic protein adenosine-3"/>
    <property type="match status" value="1"/>
</dbReference>
<dbReference type="InterPro" id="IPR016185">
    <property type="entry name" value="PreATP-grasp_dom_sf"/>
</dbReference>
<dbReference type="SUPFAM" id="SSF56059">
    <property type="entry name" value="Glutathione synthetase ATP-binding domain-like"/>
    <property type="match status" value="1"/>
</dbReference>
<dbReference type="GO" id="GO:0006189">
    <property type="term" value="P:'de novo' IMP biosynthetic process"/>
    <property type="evidence" value="ECO:0007669"/>
    <property type="project" value="UniProtKB-UniRule"/>
</dbReference>
<evidence type="ECO:0000256" key="2">
    <source>
        <dbReference type="ARBA" id="ARBA00013255"/>
    </source>
</evidence>
<keyword evidence="5 10" id="KW-0658">Purine biosynthesis</keyword>
<protein>
    <recommendedName>
        <fullName evidence="2 10">Phosphoribosylamine--glycine ligase</fullName>
        <ecNumber evidence="2 10">6.3.4.13</ecNumber>
    </recommendedName>
    <alternativeName>
        <fullName evidence="10">GARS</fullName>
    </alternativeName>
    <alternativeName>
        <fullName evidence="8 10">Glycinamide ribonucleotide synthetase</fullName>
    </alternativeName>
    <alternativeName>
        <fullName evidence="9 10">Phosphoribosylglycinamide synthetase</fullName>
    </alternativeName>
</protein>
<feature type="domain" description="ATP-grasp" evidence="12">
    <location>
        <begin position="137"/>
        <end position="345"/>
    </location>
</feature>
<dbReference type="SMART" id="SM01210">
    <property type="entry name" value="GARS_C"/>
    <property type="match status" value="1"/>
</dbReference>
<name>A0A1I1JLD3_9BACT</name>
<dbReference type="InterPro" id="IPR037123">
    <property type="entry name" value="PRibGlycinamide_synth_C_sf"/>
</dbReference>
<evidence type="ECO:0000256" key="8">
    <source>
        <dbReference type="ARBA" id="ARBA00042242"/>
    </source>
</evidence>
<dbReference type="EMBL" id="FOLE01000006">
    <property type="protein sequence ID" value="SFC48981.1"/>
    <property type="molecule type" value="Genomic_DNA"/>
</dbReference>
<gene>
    <name evidence="10" type="primary">purD</name>
    <name evidence="13" type="ORF">SAMN05421780_10631</name>
</gene>
<evidence type="ECO:0000256" key="5">
    <source>
        <dbReference type="ARBA" id="ARBA00022755"/>
    </source>
</evidence>
<evidence type="ECO:0000256" key="9">
    <source>
        <dbReference type="ARBA" id="ARBA00042864"/>
    </source>
</evidence>
<dbReference type="Pfam" id="PF01071">
    <property type="entry name" value="GARS_A"/>
    <property type="match status" value="1"/>
</dbReference>
<evidence type="ECO:0000256" key="6">
    <source>
        <dbReference type="ARBA" id="ARBA00022840"/>
    </source>
</evidence>
<accession>A0A1I1JLD3</accession>
<proteinExistence type="inferred from homology"/>
<dbReference type="Gene3D" id="3.40.50.20">
    <property type="match status" value="1"/>
</dbReference>
<dbReference type="GO" id="GO:0046872">
    <property type="term" value="F:metal ion binding"/>
    <property type="evidence" value="ECO:0007669"/>
    <property type="project" value="InterPro"/>
</dbReference>
<dbReference type="PANTHER" id="PTHR43472:SF1">
    <property type="entry name" value="PHOSPHORIBOSYLAMINE--GLYCINE LIGASE, CHLOROPLASTIC"/>
    <property type="match status" value="1"/>
</dbReference>
<evidence type="ECO:0000256" key="7">
    <source>
        <dbReference type="ARBA" id="ARBA00038345"/>
    </source>
</evidence>